<dbReference type="AlphaFoldDB" id="A0A151A5H5"/>
<feature type="transmembrane region" description="Helical" evidence="5">
    <location>
        <begin position="52"/>
        <end position="69"/>
    </location>
</feature>
<accession>A0A2T4R9M0</accession>
<evidence type="ECO:0000256" key="3">
    <source>
        <dbReference type="ARBA" id="ARBA00022989"/>
    </source>
</evidence>
<evidence type="ECO:0000313" key="7">
    <source>
        <dbReference type="EMBL" id="GEP80961.1"/>
    </source>
</evidence>
<dbReference type="Proteomes" id="UP000321040">
    <property type="component" value="Unassembled WGS sequence"/>
</dbReference>
<keyword evidence="2 5" id="KW-0812">Transmembrane</keyword>
<feature type="domain" description="ABC-2 type transporter transmembrane" evidence="6">
    <location>
        <begin position="51"/>
        <end position="235"/>
    </location>
</feature>
<evidence type="ECO:0000259" key="6">
    <source>
        <dbReference type="Pfam" id="PF12698"/>
    </source>
</evidence>
<dbReference type="PIRSF" id="PIRSF006648">
    <property type="entry name" value="DrrB"/>
    <property type="match status" value="1"/>
</dbReference>
<evidence type="ECO:0000313" key="10">
    <source>
        <dbReference type="Proteomes" id="UP000321040"/>
    </source>
</evidence>
<dbReference type="InterPro" id="IPR051328">
    <property type="entry name" value="T7SS_ABC-Transporter"/>
</dbReference>
<feature type="transmembrane region" description="Helical" evidence="5">
    <location>
        <begin position="100"/>
        <end position="121"/>
    </location>
</feature>
<dbReference type="InterPro" id="IPR000412">
    <property type="entry name" value="ABC_2_transport"/>
</dbReference>
<evidence type="ECO:0000313" key="8">
    <source>
        <dbReference type="EMBL" id="KYH14612.1"/>
    </source>
</evidence>
<feature type="transmembrane region" description="Helical" evidence="5">
    <location>
        <begin position="20"/>
        <end position="40"/>
    </location>
</feature>
<dbReference type="PANTHER" id="PTHR43077:SF11">
    <property type="entry name" value="TRANSPORT PERMEASE YVFS-RELATED"/>
    <property type="match status" value="1"/>
</dbReference>
<feature type="transmembrane region" description="Helical" evidence="5">
    <location>
        <begin position="136"/>
        <end position="155"/>
    </location>
</feature>
<dbReference type="PANTHER" id="PTHR43077">
    <property type="entry name" value="TRANSPORT PERMEASE YVFS-RELATED"/>
    <property type="match status" value="1"/>
</dbReference>
<dbReference type="InterPro" id="IPR013525">
    <property type="entry name" value="ABC2_TM"/>
</dbReference>
<dbReference type="Pfam" id="PF12698">
    <property type="entry name" value="ABC2_membrane_3"/>
    <property type="match status" value="1"/>
</dbReference>
<keyword evidence="4 5" id="KW-0472">Membrane</keyword>
<accession>A0A151A5H5</accession>
<dbReference type="Proteomes" id="UP000075418">
    <property type="component" value="Unassembled WGS sequence"/>
</dbReference>
<protein>
    <submittedName>
        <fullName evidence="8">ABC transporter permease</fullName>
    </submittedName>
    <submittedName>
        <fullName evidence="7">Transport permease protein</fullName>
    </submittedName>
</protein>
<evidence type="ECO:0000256" key="5">
    <source>
        <dbReference type="SAM" id="Phobius"/>
    </source>
</evidence>
<evidence type="ECO:0000256" key="4">
    <source>
        <dbReference type="ARBA" id="ARBA00023136"/>
    </source>
</evidence>
<gene>
    <name evidence="8" type="ORF">A0131_07470</name>
    <name evidence="7" type="ORF">SKL01_01390</name>
</gene>
<dbReference type="KEGG" id="skl:C7J89_09225"/>
<proteinExistence type="predicted"/>
<feature type="transmembrane region" description="Helical" evidence="5">
    <location>
        <begin position="214"/>
        <end position="236"/>
    </location>
</feature>
<dbReference type="OrthoDB" id="63188at2"/>
<keyword evidence="10" id="KW-1185">Reference proteome</keyword>
<dbReference type="RefSeq" id="WP_061854782.1">
    <property type="nucleotide sequence ID" value="NZ_BKAQ01000001.1"/>
</dbReference>
<feature type="transmembrane region" description="Helical" evidence="5">
    <location>
        <begin position="162"/>
        <end position="180"/>
    </location>
</feature>
<dbReference type="GeneID" id="69905524"/>
<name>A0A151A5H5_9STAP</name>
<reference evidence="8 9" key="1">
    <citation type="submission" date="2016-02" db="EMBL/GenBank/DDBJ databases">
        <title>Draft genome sequence of hydrocarbon degrading Staphylococcus saprophyticus Strain CNV2, isolated from crude-oil contaminated soil from Noonmati Oil Refinery, Guwahati, Assam, India.</title>
        <authorList>
            <person name="Mukherjee A."/>
            <person name="Chettri B."/>
            <person name="Langpoklakpam J."/>
            <person name="Singh A.K."/>
            <person name="Chattopadhyay D.J."/>
        </authorList>
    </citation>
    <scope>NUCLEOTIDE SEQUENCE [LARGE SCALE GENOMIC DNA]</scope>
    <source>
        <strain evidence="8 9">CNV2</strain>
    </source>
</reference>
<evidence type="ECO:0000256" key="1">
    <source>
        <dbReference type="ARBA" id="ARBA00004141"/>
    </source>
</evidence>
<reference evidence="7 10" key="2">
    <citation type="submission" date="2019-07" db="EMBL/GenBank/DDBJ databases">
        <title>Whole genome shotgun sequence of Staphylococcus kloosii NBRC 109624.</title>
        <authorList>
            <person name="Hosoyama A."/>
            <person name="Uohara A."/>
            <person name="Ohji S."/>
            <person name="Ichikawa N."/>
        </authorList>
    </citation>
    <scope>NUCLEOTIDE SEQUENCE [LARGE SCALE GENOMIC DNA]</scope>
    <source>
        <strain evidence="7 10">NBRC 109624</strain>
    </source>
</reference>
<dbReference type="EMBL" id="LUGM01000002">
    <property type="protein sequence ID" value="KYH14612.1"/>
    <property type="molecule type" value="Genomic_DNA"/>
</dbReference>
<comment type="subcellular location">
    <subcellularLocation>
        <location evidence="1">Membrane</location>
        <topology evidence="1">Multi-pass membrane protein</topology>
    </subcellularLocation>
</comment>
<comment type="caution">
    <text evidence="8">The sequence shown here is derived from an EMBL/GenBank/DDBJ whole genome shotgun (WGS) entry which is preliminary data.</text>
</comment>
<dbReference type="GO" id="GO:0140359">
    <property type="term" value="F:ABC-type transporter activity"/>
    <property type="evidence" value="ECO:0007669"/>
    <property type="project" value="InterPro"/>
</dbReference>
<keyword evidence="3 5" id="KW-1133">Transmembrane helix</keyword>
<evidence type="ECO:0000313" key="9">
    <source>
        <dbReference type="Proteomes" id="UP000075418"/>
    </source>
</evidence>
<organism evidence="8 9">
    <name type="scientific">Staphylococcus kloosii</name>
    <dbReference type="NCBI Taxonomy" id="29384"/>
    <lineage>
        <taxon>Bacteria</taxon>
        <taxon>Bacillati</taxon>
        <taxon>Bacillota</taxon>
        <taxon>Bacilli</taxon>
        <taxon>Bacillales</taxon>
        <taxon>Staphylococcaceae</taxon>
        <taxon>Staphylococcus</taxon>
    </lineage>
</organism>
<sequence>MMKQYFLTEIRLTLRKRVNLMLAILLPLIFYIIFTSILDLPKDAEKAFDKEYMYSMTAFSLSNFCLMQFPMEMITEKVTGWYKNIIRTPLRPYQYYGAKIFKVMIQFAISIVVIFTVAHFFKNVNMTLTEWISSGVILWIGASTFLGIGVLIAQLNDVQKASGIGSILYLGLAVIGGLWYPTTQFPDWLKQISHATPTYNLKKVAFDIGKGDPFSYHAFFILIGYSILFLIIALLIRKRREVEV</sequence>
<dbReference type="GO" id="GO:0043190">
    <property type="term" value="C:ATP-binding cassette (ABC) transporter complex"/>
    <property type="evidence" value="ECO:0007669"/>
    <property type="project" value="InterPro"/>
</dbReference>
<evidence type="ECO:0000256" key="2">
    <source>
        <dbReference type="ARBA" id="ARBA00022692"/>
    </source>
</evidence>
<dbReference type="EMBL" id="BKAQ01000001">
    <property type="protein sequence ID" value="GEP80961.1"/>
    <property type="molecule type" value="Genomic_DNA"/>
</dbReference>